<dbReference type="PANTHER" id="PTHR43771">
    <property type="entry name" value="PHOSPHOMANNOMUTASE"/>
    <property type="match status" value="1"/>
</dbReference>
<dbReference type="InterPro" id="IPR005841">
    <property type="entry name" value="Alpha-D-phosphohexomutase_SF"/>
</dbReference>
<keyword evidence="6" id="KW-0597">Phosphoprotein</keyword>
<dbReference type="SUPFAM" id="SSF55957">
    <property type="entry name" value="Phosphoglucomutase, C-terminal domain"/>
    <property type="match status" value="1"/>
</dbReference>
<feature type="domain" description="Alpha-D-phosphohexomutase C-terminal" evidence="11">
    <location>
        <begin position="376"/>
        <end position="438"/>
    </location>
</feature>
<dbReference type="PANTHER" id="PTHR43771:SF1">
    <property type="entry name" value="PHOSPHOMANNOMUTASE"/>
    <property type="match status" value="1"/>
</dbReference>
<dbReference type="PRINTS" id="PR00509">
    <property type="entry name" value="PGMPMM"/>
</dbReference>
<dbReference type="EC" id="5.4.2.8" evidence="5"/>
<evidence type="ECO:0000256" key="2">
    <source>
        <dbReference type="ARBA" id="ARBA00001946"/>
    </source>
</evidence>
<evidence type="ECO:0000256" key="10">
    <source>
        <dbReference type="RuleBase" id="RU004326"/>
    </source>
</evidence>
<dbReference type="RefSeq" id="WP_252220605.1">
    <property type="nucleotide sequence ID" value="NZ_CP098732.1"/>
</dbReference>
<evidence type="ECO:0000313" key="16">
    <source>
        <dbReference type="Proteomes" id="UP001056716"/>
    </source>
</evidence>
<proteinExistence type="inferred from homology"/>
<dbReference type="PROSITE" id="PS00710">
    <property type="entry name" value="PGM_PMM"/>
    <property type="match status" value="1"/>
</dbReference>
<dbReference type="Gene3D" id="3.40.120.10">
    <property type="entry name" value="Alpha-D-Glucose-1,6-Bisphosphate, subunit A, domain 3"/>
    <property type="match status" value="3"/>
</dbReference>
<comment type="catalytic activity">
    <reaction evidence="1">
        <text>alpha-D-mannose 1-phosphate = D-mannose 6-phosphate</text>
        <dbReference type="Rhea" id="RHEA:11140"/>
        <dbReference type="ChEBI" id="CHEBI:58409"/>
        <dbReference type="ChEBI" id="CHEBI:58735"/>
        <dbReference type="EC" id="5.4.2.8"/>
    </reaction>
</comment>
<evidence type="ECO:0000256" key="4">
    <source>
        <dbReference type="ARBA" id="ARBA00010231"/>
    </source>
</evidence>
<keyword evidence="16" id="KW-1185">Reference proteome</keyword>
<comment type="cofactor">
    <cofactor evidence="2">
        <name>Mg(2+)</name>
        <dbReference type="ChEBI" id="CHEBI:18420"/>
    </cofactor>
</comment>
<organism evidence="15 16">
    <name type="scientific">Acinetobacter tibetensis</name>
    <dbReference type="NCBI Taxonomy" id="2943497"/>
    <lineage>
        <taxon>Bacteria</taxon>
        <taxon>Pseudomonadati</taxon>
        <taxon>Pseudomonadota</taxon>
        <taxon>Gammaproteobacteria</taxon>
        <taxon>Moraxellales</taxon>
        <taxon>Moraxellaceae</taxon>
        <taxon>Acinetobacter</taxon>
    </lineage>
</organism>
<keyword evidence="8 10" id="KW-0460">Magnesium</keyword>
<evidence type="ECO:0000259" key="11">
    <source>
        <dbReference type="Pfam" id="PF00408"/>
    </source>
</evidence>
<keyword evidence="9" id="KW-0413">Isomerase</keyword>
<dbReference type="EMBL" id="CP098732">
    <property type="protein sequence ID" value="USE83183.1"/>
    <property type="molecule type" value="Genomic_DNA"/>
</dbReference>
<gene>
    <name evidence="15" type="ORF">M5E07_15695</name>
</gene>
<dbReference type="Pfam" id="PF02880">
    <property type="entry name" value="PGM_PMM_III"/>
    <property type="match status" value="1"/>
</dbReference>
<evidence type="ECO:0000259" key="13">
    <source>
        <dbReference type="Pfam" id="PF02879"/>
    </source>
</evidence>
<feature type="domain" description="Alpha-D-phosphohexomutase alpha/beta/alpha" evidence="14">
    <location>
        <begin position="261"/>
        <end position="371"/>
    </location>
</feature>
<evidence type="ECO:0000256" key="8">
    <source>
        <dbReference type="ARBA" id="ARBA00022842"/>
    </source>
</evidence>
<dbReference type="AlphaFoldDB" id="A0AAE9S0E6"/>
<dbReference type="GO" id="GO:0005975">
    <property type="term" value="P:carbohydrate metabolic process"/>
    <property type="evidence" value="ECO:0007669"/>
    <property type="project" value="InterPro"/>
</dbReference>
<dbReference type="CDD" id="cd03089">
    <property type="entry name" value="PMM_PGM"/>
    <property type="match status" value="1"/>
</dbReference>
<dbReference type="InterPro" id="IPR005844">
    <property type="entry name" value="A-D-PHexomutase_a/b/a-I"/>
</dbReference>
<protein>
    <recommendedName>
        <fullName evidence="5">phosphomannomutase</fullName>
        <ecNumber evidence="5">5.4.2.8</ecNumber>
    </recommendedName>
</protein>
<sequence>MTTLTCFKAYDIRGKLGTELNEEIAYKIGRAYGQIYQPKTVVIGCDIRLSSEGLKQATIQGLIDAGVNVLDLGMTGTEEVYFGAFHLDVQGGIEITASHNPMDYNGMKLVRENARPISADTGLKDIQALAELDTFKTVEHKGTVESYNILPEFIDHLLTYIHPEKIRPLKLVVNAGNGAAGHVIDALEQKFNQLQVPVEFIKIHHEADGTFPNGIPNPILVENRDSTRHAVLEHQADMGIAWDGDFDRCFLFDEKGQFIEGYYIVGLLAQAFLLKQANEKIVHDPRLVWNTLDIVNQYQGITVQSKSGHAFIKDVMREHNAVYGGEMSAHHYFRDFAYCDSGMIPWLLAISVLSETQQSLSSLVEDMITKFPCSGEINFKVADTQATIQKLFDHFADQNPEIDRTDGVSLDFGTWRFNVRASNTEPLLRLNIESRLDQNPKPMQTYVRELTQLIQS</sequence>
<comment type="pathway">
    <text evidence="3">Nucleotide-sugar biosynthesis; GDP-alpha-D-mannose biosynthesis; alpha-D-mannose 1-phosphate from D-fructose 6-phosphate: step 2/2.</text>
</comment>
<dbReference type="InterPro" id="IPR016055">
    <property type="entry name" value="A-D-PHexomutase_a/b/a-I/II/III"/>
</dbReference>
<evidence type="ECO:0000313" key="15">
    <source>
        <dbReference type="EMBL" id="USE83183.1"/>
    </source>
</evidence>
<dbReference type="SUPFAM" id="SSF53738">
    <property type="entry name" value="Phosphoglucomutase, first 3 domains"/>
    <property type="match status" value="3"/>
</dbReference>
<evidence type="ECO:0000259" key="14">
    <source>
        <dbReference type="Pfam" id="PF02880"/>
    </source>
</evidence>
<dbReference type="Gene3D" id="3.30.310.50">
    <property type="entry name" value="Alpha-D-phosphohexomutase, C-terminal domain"/>
    <property type="match status" value="1"/>
</dbReference>
<accession>A0AAE9S0E6</accession>
<name>A0AAE9S0E6_9GAMM</name>
<dbReference type="InterPro" id="IPR005846">
    <property type="entry name" value="A-D-PHexomutase_a/b/a-III"/>
</dbReference>
<feature type="domain" description="Alpha-D-phosphohexomutase alpha/beta/alpha" evidence="13">
    <location>
        <begin position="152"/>
        <end position="256"/>
    </location>
</feature>
<evidence type="ECO:0000256" key="7">
    <source>
        <dbReference type="ARBA" id="ARBA00022723"/>
    </source>
</evidence>
<dbReference type="InterPro" id="IPR005845">
    <property type="entry name" value="A-D-PHexomutase_a/b/a-II"/>
</dbReference>
<evidence type="ECO:0000256" key="9">
    <source>
        <dbReference type="ARBA" id="ARBA00023235"/>
    </source>
</evidence>
<evidence type="ECO:0000256" key="1">
    <source>
        <dbReference type="ARBA" id="ARBA00000586"/>
    </source>
</evidence>
<keyword evidence="7 10" id="KW-0479">Metal-binding</keyword>
<dbReference type="Pfam" id="PF00408">
    <property type="entry name" value="PGM_PMM_IV"/>
    <property type="match status" value="1"/>
</dbReference>
<evidence type="ECO:0000256" key="3">
    <source>
        <dbReference type="ARBA" id="ARBA00004699"/>
    </source>
</evidence>
<dbReference type="Pfam" id="PF02878">
    <property type="entry name" value="PGM_PMM_I"/>
    <property type="match status" value="1"/>
</dbReference>
<comment type="similarity">
    <text evidence="4 10">Belongs to the phosphohexose mutase family.</text>
</comment>
<dbReference type="KEGG" id="atz:M5E07_15695"/>
<evidence type="ECO:0000259" key="12">
    <source>
        <dbReference type="Pfam" id="PF02878"/>
    </source>
</evidence>
<dbReference type="InterPro" id="IPR005843">
    <property type="entry name" value="A-D-PHexomutase_C"/>
</dbReference>
<reference evidence="15" key="1">
    <citation type="submission" date="2022-06" db="EMBL/GenBank/DDBJ databases">
        <title>Isolation, identification and characterization of iprodione-degrading strains in Lhasa, Tibet.</title>
        <authorList>
            <person name="Pan H."/>
        </authorList>
    </citation>
    <scope>NUCLEOTIDE SEQUENCE</scope>
    <source>
        <strain evidence="15">Y-23</strain>
    </source>
</reference>
<dbReference type="GO" id="GO:0000287">
    <property type="term" value="F:magnesium ion binding"/>
    <property type="evidence" value="ECO:0007669"/>
    <property type="project" value="InterPro"/>
</dbReference>
<dbReference type="InterPro" id="IPR036900">
    <property type="entry name" value="A-D-PHexomutase_C_sf"/>
</dbReference>
<dbReference type="GO" id="GO:0004615">
    <property type="term" value="F:phosphomannomutase activity"/>
    <property type="evidence" value="ECO:0007669"/>
    <property type="project" value="UniProtKB-EC"/>
</dbReference>
<dbReference type="Proteomes" id="UP001056716">
    <property type="component" value="Chromosome"/>
</dbReference>
<dbReference type="InterPro" id="IPR016066">
    <property type="entry name" value="A-D-PHexomutase_CS"/>
</dbReference>
<evidence type="ECO:0000256" key="5">
    <source>
        <dbReference type="ARBA" id="ARBA00012730"/>
    </source>
</evidence>
<evidence type="ECO:0000256" key="6">
    <source>
        <dbReference type="ARBA" id="ARBA00022553"/>
    </source>
</evidence>
<dbReference type="Pfam" id="PF02879">
    <property type="entry name" value="PGM_PMM_II"/>
    <property type="match status" value="1"/>
</dbReference>
<feature type="domain" description="Alpha-D-phosphohexomutase alpha/beta/alpha" evidence="12">
    <location>
        <begin position="7"/>
        <end position="131"/>
    </location>
</feature>